<dbReference type="Proteomes" id="UP000095286">
    <property type="component" value="Unplaced"/>
</dbReference>
<evidence type="ECO:0000313" key="2">
    <source>
        <dbReference type="WBParaSite" id="RSKR_0001030700.1"/>
    </source>
</evidence>
<name>A0AC35UCW3_9BILA</name>
<accession>A0AC35UCW3</accession>
<proteinExistence type="predicted"/>
<organism evidence="1 2">
    <name type="scientific">Rhabditophanes sp. KR3021</name>
    <dbReference type="NCBI Taxonomy" id="114890"/>
    <lineage>
        <taxon>Eukaryota</taxon>
        <taxon>Metazoa</taxon>
        <taxon>Ecdysozoa</taxon>
        <taxon>Nematoda</taxon>
        <taxon>Chromadorea</taxon>
        <taxon>Rhabditida</taxon>
        <taxon>Tylenchina</taxon>
        <taxon>Panagrolaimomorpha</taxon>
        <taxon>Strongyloidoidea</taxon>
        <taxon>Alloionematidae</taxon>
        <taxon>Rhabditophanes</taxon>
    </lineage>
</organism>
<evidence type="ECO:0000313" key="1">
    <source>
        <dbReference type="Proteomes" id="UP000095286"/>
    </source>
</evidence>
<sequence length="641" mass="71042">MKRSSDYEDFYNRLKNGDDNGEVTIKCIPTNITESDADLFPDDLFTQEERIHGAILFHIFGLFFMFTALAITCDEFFVPALGIISENLNISNNVAGATLMAAGGSAPEFFTSLFGVFIGTNVGIGTIVGSATFNILCVLAFCTLFSKEVLQLTWWPLYRDISFYITSLVLLGIFFIDEMIECHEAFILFFIYILYIIFMKYNESIEFWTKKNFFPESFKVMHVGDNEFEDDVFYSDFEKRKRNSFQVAKVKSSGAGNVHEHLVGLGTLGIEALPSEPVTIPVLHSGAFFRQSLAQMALDNSIEETPRSEDHHSRMTPKKGHRDSVSTPRNGKSQINIIQVLPAPENATVQNGTANNKFYPPSIKKVNGVSCIKTGQTKKSLTPSGNKHVEIIISPSSQTSVSQPNEEATSSNEEAPEKPLDLSWPQTCEKQLIYIFLMPITYCLYFTLPDVRRHGFKKFAFITFVGSIIWIAIFSYIMVFLANTIGVTFGISTEIMGLTILAAGTSIPDLITSVIVARKGLGDMAVSSSIGSNLFDVSIGIGIPHLIWYLVDYIKKYSAQNGKDIVLSKISVSSNGLICSVGMLILMLAVLIISIAISKWQMNKLFGVIMIISYLGFCIFSVLLEINVVTCPLKLTNVGSC</sequence>
<reference evidence="2" key="1">
    <citation type="submission" date="2016-11" db="UniProtKB">
        <authorList>
            <consortium name="WormBaseParasite"/>
        </authorList>
    </citation>
    <scope>IDENTIFICATION</scope>
    <source>
        <strain evidence="2">KR3021</strain>
    </source>
</reference>
<dbReference type="WBParaSite" id="RSKR_0001030700.1">
    <property type="protein sequence ID" value="RSKR_0001030700.1"/>
    <property type="gene ID" value="RSKR_0001030700"/>
</dbReference>
<protein>
    <submittedName>
        <fullName evidence="2">Na_Ca_ex domain-containing protein</fullName>
    </submittedName>
</protein>